<keyword evidence="2" id="KW-1185">Reference proteome</keyword>
<dbReference type="EMBL" id="ML120363">
    <property type="protein sequence ID" value="RPB03377.1"/>
    <property type="molecule type" value="Genomic_DNA"/>
</dbReference>
<proteinExistence type="predicted"/>
<dbReference type="Proteomes" id="UP000276215">
    <property type="component" value="Unassembled WGS sequence"/>
</dbReference>
<gene>
    <name evidence="1" type="ORF">L873DRAFT_1627462</name>
</gene>
<feature type="non-terminal residue" evidence="1">
    <location>
        <position position="1"/>
    </location>
</feature>
<reference evidence="1 2" key="1">
    <citation type="journal article" date="2018" name="Nat. Ecol. Evol.">
        <title>Pezizomycetes genomes reveal the molecular basis of ectomycorrhizal truffle lifestyle.</title>
        <authorList>
            <person name="Murat C."/>
            <person name="Payen T."/>
            <person name="Noel B."/>
            <person name="Kuo A."/>
            <person name="Morin E."/>
            <person name="Chen J."/>
            <person name="Kohler A."/>
            <person name="Krizsan K."/>
            <person name="Balestrini R."/>
            <person name="Da Silva C."/>
            <person name="Montanini B."/>
            <person name="Hainaut M."/>
            <person name="Levati E."/>
            <person name="Barry K.W."/>
            <person name="Belfiori B."/>
            <person name="Cichocki N."/>
            <person name="Clum A."/>
            <person name="Dockter R.B."/>
            <person name="Fauchery L."/>
            <person name="Guy J."/>
            <person name="Iotti M."/>
            <person name="Le Tacon F."/>
            <person name="Lindquist E.A."/>
            <person name="Lipzen A."/>
            <person name="Malagnac F."/>
            <person name="Mello A."/>
            <person name="Molinier V."/>
            <person name="Miyauchi S."/>
            <person name="Poulain J."/>
            <person name="Riccioni C."/>
            <person name="Rubini A."/>
            <person name="Sitrit Y."/>
            <person name="Splivallo R."/>
            <person name="Traeger S."/>
            <person name="Wang M."/>
            <person name="Zifcakova L."/>
            <person name="Wipf D."/>
            <person name="Zambonelli A."/>
            <person name="Paolocci F."/>
            <person name="Nowrousian M."/>
            <person name="Ottonello S."/>
            <person name="Baldrian P."/>
            <person name="Spatafora J.W."/>
            <person name="Henrissat B."/>
            <person name="Nagy L.G."/>
            <person name="Aury J.M."/>
            <person name="Wincker P."/>
            <person name="Grigoriev I.V."/>
            <person name="Bonfante P."/>
            <person name="Martin F.M."/>
        </authorList>
    </citation>
    <scope>NUCLEOTIDE SEQUENCE [LARGE SCALE GENOMIC DNA]</scope>
    <source>
        <strain evidence="1 2">120613-1</strain>
    </source>
</reference>
<organism evidence="1 2">
    <name type="scientific">Choiromyces venosus 120613-1</name>
    <dbReference type="NCBI Taxonomy" id="1336337"/>
    <lineage>
        <taxon>Eukaryota</taxon>
        <taxon>Fungi</taxon>
        <taxon>Dikarya</taxon>
        <taxon>Ascomycota</taxon>
        <taxon>Pezizomycotina</taxon>
        <taxon>Pezizomycetes</taxon>
        <taxon>Pezizales</taxon>
        <taxon>Tuberaceae</taxon>
        <taxon>Choiromyces</taxon>
    </lineage>
</organism>
<dbReference type="OrthoDB" id="5401962at2759"/>
<dbReference type="PANTHER" id="PTHR35871:SF1">
    <property type="entry name" value="CXC1-LIKE CYSTEINE CLUSTER ASSOCIATED WITH KDZ TRANSPOSASES DOMAIN-CONTAINING PROTEIN"/>
    <property type="match status" value="1"/>
</dbReference>
<sequence>WWTGDCLLEQVVDKVIPTFEAQFPGCQALITFDNSKKNHLKYIEDALKVSEMNLELGG</sequence>
<feature type="non-terminal residue" evidence="1">
    <location>
        <position position="58"/>
    </location>
</feature>
<dbReference type="AlphaFoldDB" id="A0A3N4JYP8"/>
<evidence type="ECO:0000313" key="2">
    <source>
        <dbReference type="Proteomes" id="UP000276215"/>
    </source>
</evidence>
<name>A0A3N4JYP8_9PEZI</name>
<dbReference type="PANTHER" id="PTHR35871">
    <property type="entry name" value="EXPRESSED PROTEIN"/>
    <property type="match status" value="1"/>
</dbReference>
<accession>A0A3N4JYP8</accession>
<evidence type="ECO:0000313" key="1">
    <source>
        <dbReference type="EMBL" id="RPB03377.1"/>
    </source>
</evidence>
<protein>
    <submittedName>
        <fullName evidence="1">Uncharacterized protein</fullName>
    </submittedName>
</protein>